<dbReference type="PANTHER" id="PTHR43190">
    <property type="entry name" value="N-ACETYL-D-GLUCOSAMINE KINASE"/>
    <property type="match status" value="1"/>
</dbReference>
<dbReference type="AlphaFoldDB" id="A0A2X4WJL0"/>
<dbReference type="KEGG" id="blen:NCTC4824_04014"/>
<dbReference type="InterPro" id="IPR052519">
    <property type="entry name" value="Euk-type_GlcNAc_Kinase"/>
</dbReference>
<organism evidence="2 3">
    <name type="scientific">Lederbergia lenta</name>
    <name type="common">Bacillus lentus</name>
    <dbReference type="NCBI Taxonomy" id="1467"/>
    <lineage>
        <taxon>Bacteria</taxon>
        <taxon>Bacillati</taxon>
        <taxon>Bacillota</taxon>
        <taxon>Bacilli</taxon>
        <taxon>Bacillales</taxon>
        <taxon>Bacillaceae</taxon>
        <taxon>Lederbergia</taxon>
    </lineage>
</organism>
<sequence>MNYTIGIDAGGTKTTGLVLDNQKNVVFQVETGFGNPNVHFENALANVWEATSACLTSEFGYACNTIVAGVAGIEASGNKEGFATFFKQHTDKQVILVNDAVLAYHALLAEADGILTIAGTGSISYGRNGEKEGYSGGWGHLLGDSGSSYDVAIKVCKQITREFDEGLPYSSLSQAVMRKVGMKEAPELKGFIYQASKGDIASLSYPIFLEAEAGDEIARGYFYEAGRDLAKQTVWLYKKLQIVSPIKIAVKGSLLENNTYVQSQFKYVLEQNIGEVEVILKDLSPAVGAMSIASLYKKM</sequence>
<dbReference type="STRING" id="1348624.GCA_001591545_02924"/>
<dbReference type="EMBL" id="LS483476">
    <property type="protein sequence ID" value="SQI63281.1"/>
    <property type="molecule type" value="Genomic_DNA"/>
</dbReference>
<keyword evidence="2" id="KW-0808">Transferase</keyword>
<protein>
    <submittedName>
        <fullName evidence="2">N-acetylglucosamine kinase</fullName>
    </submittedName>
</protein>
<gene>
    <name evidence="2" type="ORF">NCTC4824_04014</name>
</gene>
<dbReference type="GO" id="GO:0016301">
    <property type="term" value="F:kinase activity"/>
    <property type="evidence" value="ECO:0007669"/>
    <property type="project" value="UniProtKB-KW"/>
</dbReference>
<dbReference type="SUPFAM" id="SSF53067">
    <property type="entry name" value="Actin-like ATPase domain"/>
    <property type="match status" value="2"/>
</dbReference>
<dbReference type="InterPro" id="IPR043129">
    <property type="entry name" value="ATPase_NBD"/>
</dbReference>
<dbReference type="Gene3D" id="3.30.420.40">
    <property type="match status" value="2"/>
</dbReference>
<feature type="domain" description="ATPase BadF/BadG/BcrA/BcrD type" evidence="1">
    <location>
        <begin position="5"/>
        <end position="292"/>
    </location>
</feature>
<dbReference type="RefSeq" id="WP_066143606.1">
    <property type="nucleotide sequence ID" value="NZ_CBCSGM010000004.1"/>
</dbReference>
<proteinExistence type="predicted"/>
<name>A0A2X4WJL0_LEDLE</name>
<keyword evidence="3" id="KW-1185">Reference proteome</keyword>
<dbReference type="CDD" id="cd24007">
    <property type="entry name" value="ASKHA_NBD_eukNAGK-like"/>
    <property type="match status" value="1"/>
</dbReference>
<dbReference type="PANTHER" id="PTHR43190:SF3">
    <property type="entry name" value="N-ACETYL-D-GLUCOSAMINE KINASE"/>
    <property type="match status" value="1"/>
</dbReference>
<evidence type="ECO:0000259" key="1">
    <source>
        <dbReference type="Pfam" id="PF01869"/>
    </source>
</evidence>
<keyword evidence="2" id="KW-0418">Kinase</keyword>
<evidence type="ECO:0000313" key="2">
    <source>
        <dbReference type="EMBL" id="SQI63281.1"/>
    </source>
</evidence>
<dbReference type="Proteomes" id="UP000249134">
    <property type="component" value="Chromosome 1"/>
</dbReference>
<accession>A0A2X4WJL0</accession>
<reference evidence="2 3" key="1">
    <citation type="submission" date="2018-06" db="EMBL/GenBank/DDBJ databases">
        <authorList>
            <consortium name="Pathogen Informatics"/>
            <person name="Doyle S."/>
        </authorList>
    </citation>
    <scope>NUCLEOTIDE SEQUENCE [LARGE SCALE GENOMIC DNA]</scope>
    <source>
        <strain evidence="2 3">NCTC4824</strain>
    </source>
</reference>
<dbReference type="InterPro" id="IPR002731">
    <property type="entry name" value="ATPase_BadF"/>
</dbReference>
<dbReference type="Pfam" id="PF01869">
    <property type="entry name" value="BcrAD_BadFG"/>
    <property type="match status" value="1"/>
</dbReference>
<evidence type="ECO:0000313" key="3">
    <source>
        <dbReference type="Proteomes" id="UP000249134"/>
    </source>
</evidence>